<keyword evidence="9" id="KW-0472">Membrane</keyword>
<proteinExistence type="predicted"/>
<dbReference type="GO" id="GO:0005524">
    <property type="term" value="F:ATP binding"/>
    <property type="evidence" value="ECO:0007669"/>
    <property type="project" value="UniProtKB-KW"/>
</dbReference>
<evidence type="ECO:0000259" key="11">
    <source>
        <dbReference type="PROSITE" id="PS50893"/>
    </source>
</evidence>
<evidence type="ECO:0000256" key="4">
    <source>
        <dbReference type="ARBA" id="ARBA00022496"/>
    </source>
</evidence>
<evidence type="ECO:0000313" key="13">
    <source>
        <dbReference type="Proteomes" id="UP000433493"/>
    </source>
</evidence>
<keyword evidence="5" id="KW-0547">Nucleotide-binding</keyword>
<dbReference type="SUPFAM" id="SSF52540">
    <property type="entry name" value="P-loop containing nucleoside triphosphate hydrolases"/>
    <property type="match status" value="1"/>
</dbReference>
<evidence type="ECO:0000256" key="8">
    <source>
        <dbReference type="ARBA" id="ARBA00023065"/>
    </source>
</evidence>
<keyword evidence="4" id="KW-0410">Iron transport</keyword>
<dbReference type="PROSITE" id="PS50893">
    <property type="entry name" value="ABC_TRANSPORTER_2"/>
    <property type="match status" value="1"/>
</dbReference>
<evidence type="ECO:0000313" key="12">
    <source>
        <dbReference type="EMBL" id="KAB1644100.1"/>
    </source>
</evidence>
<dbReference type="AlphaFoldDB" id="A0A7J5BD29"/>
<reference evidence="12 13" key="1">
    <citation type="submission" date="2019-09" db="EMBL/GenBank/DDBJ databases">
        <title>Phylogeny of genus Pseudoclavibacter and closely related genus.</title>
        <authorList>
            <person name="Li Y."/>
        </authorList>
    </citation>
    <scope>NUCLEOTIDE SEQUENCE [LARGE SCALE GENOMIC DNA]</scope>
    <source>
        <strain evidence="12 13">KCTC 13959</strain>
    </source>
</reference>
<protein>
    <submittedName>
        <fullName evidence="12">ABC transporter ATP-binding protein</fullName>
    </submittedName>
</protein>
<dbReference type="GO" id="GO:0005886">
    <property type="term" value="C:plasma membrane"/>
    <property type="evidence" value="ECO:0007669"/>
    <property type="project" value="UniProtKB-SubCell"/>
</dbReference>
<dbReference type="InterPro" id="IPR003439">
    <property type="entry name" value="ABC_transporter-like_ATP-bd"/>
</dbReference>
<dbReference type="InterPro" id="IPR003593">
    <property type="entry name" value="AAA+_ATPase"/>
</dbReference>
<dbReference type="GO" id="GO:0016887">
    <property type="term" value="F:ATP hydrolysis activity"/>
    <property type="evidence" value="ECO:0007669"/>
    <property type="project" value="InterPro"/>
</dbReference>
<feature type="compositionally biased region" description="Low complexity" evidence="10">
    <location>
        <begin position="274"/>
        <end position="297"/>
    </location>
</feature>
<dbReference type="InterPro" id="IPR051535">
    <property type="entry name" value="Siderophore_ABC-ATPase"/>
</dbReference>
<dbReference type="Pfam" id="PF00005">
    <property type="entry name" value="ABC_tran"/>
    <property type="match status" value="1"/>
</dbReference>
<organism evidence="12 13">
    <name type="scientific">Gulosibacter chungangensis</name>
    <dbReference type="NCBI Taxonomy" id="979746"/>
    <lineage>
        <taxon>Bacteria</taxon>
        <taxon>Bacillati</taxon>
        <taxon>Actinomycetota</taxon>
        <taxon>Actinomycetes</taxon>
        <taxon>Micrococcales</taxon>
        <taxon>Microbacteriaceae</taxon>
        <taxon>Gulosibacter</taxon>
    </lineage>
</organism>
<dbReference type="PANTHER" id="PTHR42771">
    <property type="entry name" value="IRON(3+)-HYDROXAMATE IMPORT ATP-BINDING PROTEIN FHUC"/>
    <property type="match status" value="1"/>
</dbReference>
<evidence type="ECO:0000256" key="9">
    <source>
        <dbReference type="ARBA" id="ARBA00023136"/>
    </source>
</evidence>
<keyword evidence="8" id="KW-0406">Ion transport</keyword>
<keyword evidence="7" id="KW-0408">Iron</keyword>
<dbReference type="EMBL" id="WBKB01000002">
    <property type="protein sequence ID" value="KAB1644100.1"/>
    <property type="molecule type" value="Genomic_DNA"/>
</dbReference>
<feature type="region of interest" description="Disordered" evidence="10">
    <location>
        <begin position="272"/>
        <end position="304"/>
    </location>
</feature>
<dbReference type="GO" id="GO:0006826">
    <property type="term" value="P:iron ion transport"/>
    <property type="evidence" value="ECO:0007669"/>
    <property type="project" value="UniProtKB-KW"/>
</dbReference>
<keyword evidence="6 12" id="KW-0067">ATP-binding</keyword>
<dbReference type="FunFam" id="3.40.50.300:FF:000134">
    <property type="entry name" value="Iron-enterobactin ABC transporter ATP-binding protein"/>
    <property type="match status" value="1"/>
</dbReference>
<keyword evidence="3" id="KW-1003">Cell membrane</keyword>
<feature type="domain" description="ABC transporter" evidence="11">
    <location>
        <begin position="2"/>
        <end position="236"/>
    </location>
</feature>
<comment type="subcellular location">
    <subcellularLocation>
        <location evidence="1">Cell membrane</location>
        <topology evidence="1">Peripheral membrane protein</topology>
    </subcellularLocation>
</comment>
<evidence type="ECO:0000256" key="6">
    <source>
        <dbReference type="ARBA" id="ARBA00022840"/>
    </source>
</evidence>
<keyword evidence="2" id="KW-0813">Transport</keyword>
<evidence type="ECO:0000256" key="7">
    <source>
        <dbReference type="ARBA" id="ARBA00023004"/>
    </source>
</evidence>
<dbReference type="PANTHER" id="PTHR42771:SF3">
    <property type="entry name" value="PETROBACTIN IMPORT ATP-BINDING PROTEIN YCLP"/>
    <property type="match status" value="1"/>
</dbReference>
<evidence type="ECO:0000256" key="2">
    <source>
        <dbReference type="ARBA" id="ARBA00022448"/>
    </source>
</evidence>
<comment type="caution">
    <text evidence="12">The sequence shown here is derived from an EMBL/GenBank/DDBJ whole genome shotgun (WGS) entry which is preliminary data.</text>
</comment>
<dbReference type="CDD" id="cd03214">
    <property type="entry name" value="ABC_Iron-Siderophores_B12_Hemin"/>
    <property type="match status" value="1"/>
</dbReference>
<dbReference type="OrthoDB" id="5296765at2"/>
<dbReference type="Proteomes" id="UP000433493">
    <property type="component" value="Unassembled WGS sequence"/>
</dbReference>
<evidence type="ECO:0000256" key="5">
    <source>
        <dbReference type="ARBA" id="ARBA00022741"/>
    </source>
</evidence>
<dbReference type="SMART" id="SM00382">
    <property type="entry name" value="AAA"/>
    <property type="match status" value="1"/>
</dbReference>
<sequence length="304" mass="33469">MITVQSVAKRYGDTVVVDDVSLTIPAGGITSIIGPNGAGKSTLLSLVSRLEPMSAGVVTVDGLDVSTTKSPVLAKRMAILRQENHLTVRLSVRDLVAFGRFPHSQGRLTKTDVEHVDKALDYMGLTDLQDRYIDQLSGGQRQRAYVAMVICQDTDYVLLDEPLNNLDMKHSVHMMQHLRRIANELGKTIVFVVHDINFASVYSDHMIAMRDGRVIVQGSPRDVMDPRKLAEIYDLYIPIQEVEGERVGIYYWSPALPTAVPLPDTYSTEVQVHQEPQPKAPAAPEAAAEPVKVIEPATSDASEN</sequence>
<keyword evidence="13" id="KW-1185">Reference proteome</keyword>
<dbReference type="Gene3D" id="3.40.50.300">
    <property type="entry name" value="P-loop containing nucleotide triphosphate hydrolases"/>
    <property type="match status" value="1"/>
</dbReference>
<evidence type="ECO:0000256" key="3">
    <source>
        <dbReference type="ARBA" id="ARBA00022475"/>
    </source>
</evidence>
<dbReference type="InterPro" id="IPR027417">
    <property type="entry name" value="P-loop_NTPase"/>
</dbReference>
<accession>A0A7J5BD29</accession>
<evidence type="ECO:0000256" key="1">
    <source>
        <dbReference type="ARBA" id="ARBA00004202"/>
    </source>
</evidence>
<evidence type="ECO:0000256" key="10">
    <source>
        <dbReference type="SAM" id="MobiDB-lite"/>
    </source>
</evidence>
<gene>
    <name evidence="12" type="ORF">F8O05_04745</name>
</gene>
<name>A0A7J5BD29_9MICO</name>